<dbReference type="InterPro" id="IPR029688">
    <property type="entry name" value="ICR"/>
</dbReference>
<feature type="compositionally biased region" description="Basic and acidic residues" evidence="4">
    <location>
        <begin position="74"/>
        <end position="86"/>
    </location>
</feature>
<organism evidence="5 6">
    <name type="scientific">Colocasia esculenta</name>
    <name type="common">Wild taro</name>
    <name type="synonym">Arum esculentum</name>
    <dbReference type="NCBI Taxonomy" id="4460"/>
    <lineage>
        <taxon>Eukaryota</taxon>
        <taxon>Viridiplantae</taxon>
        <taxon>Streptophyta</taxon>
        <taxon>Embryophyta</taxon>
        <taxon>Tracheophyta</taxon>
        <taxon>Spermatophyta</taxon>
        <taxon>Magnoliopsida</taxon>
        <taxon>Liliopsida</taxon>
        <taxon>Araceae</taxon>
        <taxon>Aroideae</taxon>
        <taxon>Colocasieae</taxon>
        <taxon>Colocasia</taxon>
    </lineage>
</organism>
<evidence type="ECO:0008006" key="7">
    <source>
        <dbReference type="Google" id="ProtNLM"/>
    </source>
</evidence>
<keyword evidence="2 3" id="KW-0175">Coiled coil</keyword>
<feature type="compositionally biased region" description="Basic and acidic residues" evidence="4">
    <location>
        <begin position="125"/>
        <end position="143"/>
    </location>
</feature>
<comment type="caution">
    <text evidence="5">The sequence shown here is derived from an EMBL/GenBank/DDBJ whole genome shotgun (WGS) entry which is preliminary data.</text>
</comment>
<evidence type="ECO:0000256" key="2">
    <source>
        <dbReference type="ARBA" id="ARBA00023054"/>
    </source>
</evidence>
<dbReference type="Proteomes" id="UP000652761">
    <property type="component" value="Unassembled WGS sequence"/>
</dbReference>
<accession>A0A843USE5</accession>
<name>A0A843USE5_COLES</name>
<comment type="similarity">
    <text evidence="1">Belongs to the ICR family.</text>
</comment>
<dbReference type="PANTHER" id="PTHR34224:SF2">
    <property type="entry name" value="INTERACTOR OF CONSTITUTIVE ACTIVE ROPS 4"/>
    <property type="match status" value="1"/>
</dbReference>
<evidence type="ECO:0000313" key="6">
    <source>
        <dbReference type="Proteomes" id="UP000652761"/>
    </source>
</evidence>
<reference evidence="5" key="1">
    <citation type="submission" date="2017-07" db="EMBL/GenBank/DDBJ databases">
        <title>Taro Niue Genome Assembly and Annotation.</title>
        <authorList>
            <person name="Atibalentja N."/>
            <person name="Keating K."/>
            <person name="Fields C.J."/>
        </authorList>
    </citation>
    <scope>NUCLEOTIDE SEQUENCE</scope>
    <source>
        <strain evidence="5">Niue_2</strain>
        <tissue evidence="5">Leaf</tissue>
    </source>
</reference>
<protein>
    <recommendedName>
        <fullName evidence="7">Interactor of constitutive active ROPs 1</fullName>
    </recommendedName>
</protein>
<feature type="region of interest" description="Disordered" evidence="4">
    <location>
        <begin position="125"/>
        <end position="157"/>
    </location>
</feature>
<evidence type="ECO:0000313" key="5">
    <source>
        <dbReference type="EMBL" id="MQL89192.1"/>
    </source>
</evidence>
<evidence type="ECO:0000256" key="1">
    <source>
        <dbReference type="ARBA" id="ARBA00009778"/>
    </source>
</evidence>
<proteinExistence type="inferred from homology"/>
<keyword evidence="6" id="KW-1185">Reference proteome</keyword>
<gene>
    <name evidence="5" type="ORF">Taro_021753</name>
</gene>
<evidence type="ECO:0000256" key="4">
    <source>
        <dbReference type="SAM" id="MobiDB-lite"/>
    </source>
</evidence>
<dbReference type="AlphaFoldDB" id="A0A843USE5"/>
<sequence>MPRSRGSEMPQQQQQQQRQSPRAALLKTMSSDSNGVHAHCRGSPKPEDSHRRSPRSPLVESPGKNQRKSLSRASDLETKLGHAQEELRKVRERLASAEAAKKDVQQELEAAKKLVLVTVAATGEHKVEEEHRGSIASQKREDDPPAEASPVEEGKILADPVEINAPELVPVCADHISKNVDNDVDVERRREDIDLAMEVEEGREKSASGKEKTEMSDLEAKLAEKEEELERCWAENSTLRKQLAEAEAEAGAARAREEEAASKLSQAVEELVQSKARADQLREQVGVAEGTKASLEAEMKMLRIQTGQWRKAADAAAAVLSAPEVAVGRRVAERCPSMDKHLFDGPGSPLVEEGLGGGRRKGAGIRMLGDLWKKKAQYK</sequence>
<feature type="region of interest" description="Disordered" evidence="4">
    <location>
        <begin position="1"/>
        <end position="86"/>
    </location>
</feature>
<evidence type="ECO:0000256" key="3">
    <source>
        <dbReference type="SAM" id="Coils"/>
    </source>
</evidence>
<dbReference type="EMBL" id="NMUH01001125">
    <property type="protein sequence ID" value="MQL89192.1"/>
    <property type="molecule type" value="Genomic_DNA"/>
</dbReference>
<dbReference type="PANTHER" id="PTHR34224">
    <property type="entry name" value="INTERACTOR OF CONSTITUTIVE ACTIVE ROPS 2, CHLOROPLASTIC-RELATED"/>
    <property type="match status" value="1"/>
</dbReference>
<dbReference type="OrthoDB" id="782896at2759"/>
<feature type="coiled-coil region" evidence="3">
    <location>
        <begin position="208"/>
        <end position="298"/>
    </location>
</feature>